<name>A0A0F8ZF87_9ZZZZ</name>
<comment type="caution">
    <text evidence="1">The sequence shown here is derived from an EMBL/GenBank/DDBJ whole genome shotgun (WGS) entry which is preliminary data.</text>
</comment>
<gene>
    <name evidence="1" type="ORF">LCGC14_2703330</name>
</gene>
<reference evidence="1" key="1">
    <citation type="journal article" date="2015" name="Nature">
        <title>Complex archaea that bridge the gap between prokaryotes and eukaryotes.</title>
        <authorList>
            <person name="Spang A."/>
            <person name="Saw J.H."/>
            <person name="Jorgensen S.L."/>
            <person name="Zaremba-Niedzwiedzka K."/>
            <person name="Martijn J."/>
            <person name="Lind A.E."/>
            <person name="van Eijk R."/>
            <person name="Schleper C."/>
            <person name="Guy L."/>
            <person name="Ettema T.J."/>
        </authorList>
    </citation>
    <scope>NUCLEOTIDE SEQUENCE</scope>
</reference>
<sequence>MKKARECQIKVLIEAVRVSGVWVGVDCLGEACAWYVVGFPEGCAVKVAAENLEGSQR</sequence>
<dbReference type="EMBL" id="LAZR01048229">
    <property type="protein sequence ID" value="KKK92398.1"/>
    <property type="molecule type" value="Genomic_DNA"/>
</dbReference>
<protein>
    <submittedName>
        <fullName evidence="1">Uncharacterized protein</fullName>
    </submittedName>
</protein>
<organism evidence="1">
    <name type="scientific">marine sediment metagenome</name>
    <dbReference type="NCBI Taxonomy" id="412755"/>
    <lineage>
        <taxon>unclassified sequences</taxon>
        <taxon>metagenomes</taxon>
        <taxon>ecological metagenomes</taxon>
    </lineage>
</organism>
<proteinExistence type="predicted"/>
<evidence type="ECO:0000313" key="1">
    <source>
        <dbReference type="EMBL" id="KKK92398.1"/>
    </source>
</evidence>
<accession>A0A0F8ZF87</accession>
<dbReference type="AlphaFoldDB" id="A0A0F8ZF87"/>